<dbReference type="AlphaFoldDB" id="A0A9P8ZWA6"/>
<protein>
    <submittedName>
        <fullName evidence="1">Uncharacterized protein</fullName>
    </submittedName>
</protein>
<proteinExistence type="predicted"/>
<gene>
    <name evidence="1" type="ORF">BKA67DRAFT_625526</name>
</gene>
<dbReference type="OrthoDB" id="4778860at2759"/>
<comment type="caution">
    <text evidence="1">The sequence shown here is derived from an EMBL/GenBank/DDBJ whole genome shotgun (WGS) entry which is preliminary data.</text>
</comment>
<sequence length="135" mass="15367">MRHPFEFYSMRLNKNTWSLRKADYGHFNSEFIPAIMFGFLDRKLTFRDHVKHWTGKASRVANHIRSLCNTVRGLPVASTRKAVTSCVIPVLTHGLDRDWSTTSTMHAIDIFNQSHLIGTGLSPKLPTTEPCAQLI</sequence>
<name>A0A9P8ZWA6_9PEZI</name>
<dbReference type="RefSeq" id="XP_045957752.1">
    <property type="nucleotide sequence ID" value="XM_046105533.1"/>
</dbReference>
<accession>A0A9P8ZWA6</accession>
<dbReference type="Proteomes" id="UP000758603">
    <property type="component" value="Unassembled WGS sequence"/>
</dbReference>
<evidence type="ECO:0000313" key="1">
    <source>
        <dbReference type="EMBL" id="KAH6653475.1"/>
    </source>
</evidence>
<dbReference type="GeneID" id="70134424"/>
<evidence type="ECO:0000313" key="2">
    <source>
        <dbReference type="Proteomes" id="UP000758603"/>
    </source>
</evidence>
<reference evidence="1" key="1">
    <citation type="journal article" date="2021" name="Nat. Commun.">
        <title>Genetic determinants of endophytism in the Arabidopsis root mycobiome.</title>
        <authorList>
            <person name="Mesny F."/>
            <person name="Miyauchi S."/>
            <person name="Thiergart T."/>
            <person name="Pickel B."/>
            <person name="Atanasova L."/>
            <person name="Karlsson M."/>
            <person name="Huettel B."/>
            <person name="Barry K.W."/>
            <person name="Haridas S."/>
            <person name="Chen C."/>
            <person name="Bauer D."/>
            <person name="Andreopoulos W."/>
            <person name="Pangilinan J."/>
            <person name="LaButti K."/>
            <person name="Riley R."/>
            <person name="Lipzen A."/>
            <person name="Clum A."/>
            <person name="Drula E."/>
            <person name="Henrissat B."/>
            <person name="Kohler A."/>
            <person name="Grigoriev I.V."/>
            <person name="Martin F.M."/>
            <person name="Hacquard S."/>
        </authorList>
    </citation>
    <scope>NUCLEOTIDE SEQUENCE</scope>
    <source>
        <strain evidence="1">MPI-SDFR-AT-0073</strain>
    </source>
</reference>
<dbReference type="EMBL" id="JAGPXC010000005">
    <property type="protein sequence ID" value="KAH6653475.1"/>
    <property type="molecule type" value="Genomic_DNA"/>
</dbReference>
<organism evidence="1 2">
    <name type="scientific">Truncatella angustata</name>
    <dbReference type="NCBI Taxonomy" id="152316"/>
    <lineage>
        <taxon>Eukaryota</taxon>
        <taxon>Fungi</taxon>
        <taxon>Dikarya</taxon>
        <taxon>Ascomycota</taxon>
        <taxon>Pezizomycotina</taxon>
        <taxon>Sordariomycetes</taxon>
        <taxon>Xylariomycetidae</taxon>
        <taxon>Amphisphaeriales</taxon>
        <taxon>Sporocadaceae</taxon>
        <taxon>Truncatella</taxon>
    </lineage>
</organism>
<keyword evidence="2" id="KW-1185">Reference proteome</keyword>